<dbReference type="InParanoid" id="A0A316YEQ1"/>
<feature type="transmembrane region" description="Helical" evidence="1">
    <location>
        <begin position="34"/>
        <end position="53"/>
    </location>
</feature>
<reference evidence="2" key="1">
    <citation type="journal article" date="2018" name="Mol. Biol. Evol.">
        <title>Broad Genomic Sampling Reveals a Smut Pathogenic Ancestry of the Fungal Clade Ustilaginomycotina.</title>
        <authorList>
            <person name="Kijpornyongpan T."/>
            <person name="Mondo S.J."/>
            <person name="Barry K."/>
            <person name="Sandor L."/>
            <person name="Lee J."/>
            <person name="Lipzen A."/>
            <person name="Pangilinan J."/>
            <person name="LaButti K."/>
            <person name="Hainaut M."/>
            <person name="Henrissat B."/>
            <person name="Grigoriev I.V."/>
            <person name="Spatafora J.W."/>
            <person name="Aime M.C."/>
        </authorList>
    </citation>
    <scope>NUCLEOTIDE SEQUENCE [LARGE SCALE GENOMIC DNA]</scope>
    <source>
        <strain evidence="2">MCA 4198</strain>
    </source>
</reference>
<dbReference type="Proteomes" id="UP000245768">
    <property type="component" value="Unassembled WGS sequence"/>
</dbReference>
<dbReference type="AlphaFoldDB" id="A0A316YEQ1"/>
<proteinExistence type="predicted"/>
<keyword evidence="1" id="KW-0472">Membrane</keyword>
<sequence>MHPSWRSSLSNHKWPAEALAPFDREEQGGHGPPLLCFSSLVCVVGGVFIVGLLCGAETP</sequence>
<evidence type="ECO:0000313" key="3">
    <source>
        <dbReference type="Proteomes" id="UP000245768"/>
    </source>
</evidence>
<accession>A0A316YEQ1</accession>
<protein>
    <submittedName>
        <fullName evidence="2">Uncharacterized protein</fullName>
    </submittedName>
</protein>
<keyword evidence="1" id="KW-0812">Transmembrane</keyword>
<name>A0A316YEQ1_9BASI</name>
<gene>
    <name evidence="2" type="ORF">FA10DRAFT_269178</name>
</gene>
<evidence type="ECO:0000256" key="1">
    <source>
        <dbReference type="SAM" id="Phobius"/>
    </source>
</evidence>
<organism evidence="2 3">
    <name type="scientific">Acaromyces ingoldii</name>
    <dbReference type="NCBI Taxonomy" id="215250"/>
    <lineage>
        <taxon>Eukaryota</taxon>
        <taxon>Fungi</taxon>
        <taxon>Dikarya</taxon>
        <taxon>Basidiomycota</taxon>
        <taxon>Ustilaginomycotina</taxon>
        <taxon>Exobasidiomycetes</taxon>
        <taxon>Exobasidiales</taxon>
        <taxon>Cryptobasidiaceae</taxon>
        <taxon>Acaromyces</taxon>
    </lineage>
</organism>
<dbReference type="GeneID" id="37044570"/>
<evidence type="ECO:0000313" key="2">
    <source>
        <dbReference type="EMBL" id="PWN87897.1"/>
    </source>
</evidence>
<keyword evidence="1" id="KW-1133">Transmembrane helix</keyword>
<dbReference type="RefSeq" id="XP_025375095.1">
    <property type="nucleotide sequence ID" value="XM_025522654.1"/>
</dbReference>
<keyword evidence="3" id="KW-1185">Reference proteome</keyword>
<dbReference type="EMBL" id="KZ819639">
    <property type="protein sequence ID" value="PWN87897.1"/>
    <property type="molecule type" value="Genomic_DNA"/>
</dbReference>